<reference evidence="1 2" key="1">
    <citation type="submission" date="2013-05" db="EMBL/GenBank/DDBJ databases">
        <title>Genome assembly of Chondromyces apiculatus DSM 436.</title>
        <authorList>
            <person name="Sharma G."/>
            <person name="Khatri I."/>
            <person name="Kaur C."/>
            <person name="Mayilraj S."/>
            <person name="Subramanian S."/>
        </authorList>
    </citation>
    <scope>NUCLEOTIDE SEQUENCE [LARGE SCALE GENOMIC DNA]</scope>
    <source>
        <strain evidence="1 2">DSM 436</strain>
    </source>
</reference>
<keyword evidence="2" id="KW-1185">Reference proteome</keyword>
<evidence type="ECO:0000313" key="1">
    <source>
        <dbReference type="EMBL" id="EYF00236.1"/>
    </source>
</evidence>
<organism evidence="1 2">
    <name type="scientific">Chondromyces apiculatus DSM 436</name>
    <dbReference type="NCBI Taxonomy" id="1192034"/>
    <lineage>
        <taxon>Bacteria</taxon>
        <taxon>Pseudomonadati</taxon>
        <taxon>Myxococcota</taxon>
        <taxon>Polyangia</taxon>
        <taxon>Polyangiales</taxon>
        <taxon>Polyangiaceae</taxon>
        <taxon>Chondromyces</taxon>
    </lineage>
</organism>
<proteinExistence type="predicted"/>
<dbReference type="AlphaFoldDB" id="A0A017SVB0"/>
<dbReference type="EMBL" id="ASRX01000121">
    <property type="protein sequence ID" value="EYF00236.1"/>
    <property type="molecule type" value="Genomic_DNA"/>
</dbReference>
<dbReference type="Proteomes" id="UP000019678">
    <property type="component" value="Unassembled WGS sequence"/>
</dbReference>
<comment type="caution">
    <text evidence="1">The sequence shown here is derived from an EMBL/GenBank/DDBJ whole genome shotgun (WGS) entry which is preliminary data.</text>
</comment>
<protein>
    <submittedName>
        <fullName evidence="1">Uncharacterized protein</fullName>
    </submittedName>
</protein>
<gene>
    <name evidence="1" type="ORF">CAP_1050</name>
</gene>
<evidence type="ECO:0000313" key="2">
    <source>
        <dbReference type="Proteomes" id="UP000019678"/>
    </source>
</evidence>
<accession>A0A017SVB0</accession>
<name>A0A017SVB0_9BACT</name>
<sequence>MRGRHRLVLHPPEGGREVLPRCYAMLRNATQCYLGAGAWPT</sequence>